<dbReference type="AlphaFoldDB" id="A0A1H8XZQ0"/>
<dbReference type="Proteomes" id="UP000198847">
    <property type="component" value="Unassembled WGS sequence"/>
</dbReference>
<accession>A0A1H8XZQ0</accession>
<dbReference type="GO" id="GO:0008745">
    <property type="term" value="F:N-acetylmuramoyl-L-alanine amidase activity"/>
    <property type="evidence" value="ECO:0007669"/>
    <property type="project" value="InterPro"/>
</dbReference>
<dbReference type="STRING" id="112903.SAMN04490178_13446"/>
<evidence type="ECO:0000259" key="1">
    <source>
        <dbReference type="Pfam" id="PF01510"/>
    </source>
</evidence>
<dbReference type="InterPro" id="IPR002502">
    <property type="entry name" value="Amidase_domain"/>
</dbReference>
<organism evidence="2 3">
    <name type="scientific">Propionispora vibrioides</name>
    <dbReference type="NCBI Taxonomy" id="112903"/>
    <lineage>
        <taxon>Bacteria</taxon>
        <taxon>Bacillati</taxon>
        <taxon>Bacillota</taxon>
        <taxon>Negativicutes</taxon>
        <taxon>Selenomonadales</taxon>
        <taxon>Sporomusaceae</taxon>
        <taxon>Propionispora</taxon>
    </lineage>
</organism>
<dbReference type="EMBL" id="FODY01000034">
    <property type="protein sequence ID" value="SEP45223.1"/>
    <property type="molecule type" value="Genomic_DNA"/>
</dbReference>
<evidence type="ECO:0000313" key="2">
    <source>
        <dbReference type="EMBL" id="SEP45223.1"/>
    </source>
</evidence>
<sequence>MRLITLEELRQEALKAKTDLWSAAQGLNRDVKLYLHWSAGHYGQFFDDYHINIDSDGSVYMSSGTLATVKAHTYKRNSGSVGISLACAYNATTSNLGSEPPTALQIEAMAQVIAVLCRTLDLTVDLCRVMTHAEAANNLDGLNPGYADNGYPDGRYGPGYSCERWDLWFFKGAAQGEGGNVLRGKAIWYQQNGLG</sequence>
<protein>
    <submittedName>
        <fullName evidence="2">N-acetylmuramoyl-L-alanine amidase</fullName>
    </submittedName>
</protein>
<dbReference type="RefSeq" id="WP_091751636.1">
    <property type="nucleotide sequence ID" value="NZ_FODY01000034.1"/>
</dbReference>
<keyword evidence="3" id="KW-1185">Reference proteome</keyword>
<dbReference type="InterPro" id="IPR036505">
    <property type="entry name" value="Amidase/PGRP_sf"/>
</dbReference>
<dbReference type="GO" id="GO:0009253">
    <property type="term" value="P:peptidoglycan catabolic process"/>
    <property type="evidence" value="ECO:0007669"/>
    <property type="project" value="InterPro"/>
</dbReference>
<name>A0A1H8XZQ0_9FIRM</name>
<dbReference type="OrthoDB" id="548109at2"/>
<proteinExistence type="predicted"/>
<reference evidence="2 3" key="1">
    <citation type="submission" date="2016-10" db="EMBL/GenBank/DDBJ databases">
        <authorList>
            <person name="de Groot N.N."/>
        </authorList>
    </citation>
    <scope>NUCLEOTIDE SEQUENCE [LARGE SCALE GENOMIC DNA]</scope>
    <source>
        <strain evidence="2 3">DSM 13305</strain>
    </source>
</reference>
<evidence type="ECO:0000313" key="3">
    <source>
        <dbReference type="Proteomes" id="UP000198847"/>
    </source>
</evidence>
<gene>
    <name evidence="2" type="ORF">SAMN04490178_13446</name>
</gene>
<dbReference type="SUPFAM" id="SSF55846">
    <property type="entry name" value="N-acetylmuramoyl-L-alanine amidase-like"/>
    <property type="match status" value="1"/>
</dbReference>
<dbReference type="Pfam" id="PF01510">
    <property type="entry name" value="Amidase_2"/>
    <property type="match status" value="1"/>
</dbReference>
<feature type="domain" description="N-acetylmuramoyl-L-alanine amidase" evidence="1">
    <location>
        <begin position="47"/>
        <end position="135"/>
    </location>
</feature>
<dbReference type="Gene3D" id="3.40.80.10">
    <property type="entry name" value="Peptidoglycan recognition protein-like"/>
    <property type="match status" value="1"/>
</dbReference>